<feature type="compositionally biased region" description="Pro residues" evidence="1">
    <location>
        <begin position="443"/>
        <end position="457"/>
    </location>
</feature>
<dbReference type="GO" id="GO:0005634">
    <property type="term" value="C:nucleus"/>
    <property type="evidence" value="ECO:0007669"/>
    <property type="project" value="TreeGrafter"/>
</dbReference>
<feature type="region of interest" description="Disordered" evidence="1">
    <location>
        <begin position="239"/>
        <end position="276"/>
    </location>
</feature>
<dbReference type="Pfam" id="PF05427">
    <property type="entry name" value="FIBP"/>
    <property type="match status" value="2"/>
</dbReference>
<feature type="region of interest" description="Disordered" evidence="1">
    <location>
        <begin position="403"/>
        <end position="422"/>
    </location>
</feature>
<dbReference type="InterPro" id="IPR008614">
    <property type="entry name" value="FIBP"/>
</dbReference>
<reference evidence="2" key="1">
    <citation type="submission" date="2025-08" db="UniProtKB">
        <authorList>
            <consortium name="Ensembl"/>
        </authorList>
    </citation>
    <scope>IDENTIFICATION</scope>
</reference>
<name>A0A8U8BN56_GEOPR</name>
<evidence type="ECO:0000256" key="1">
    <source>
        <dbReference type="SAM" id="MobiDB-lite"/>
    </source>
</evidence>
<accession>A0A8U8BN56</accession>
<dbReference type="AlphaFoldDB" id="A0A8U8BN56"/>
<dbReference type="Proteomes" id="UP000694382">
    <property type="component" value="Unassembled WGS sequence"/>
</dbReference>
<proteinExistence type="predicted"/>
<evidence type="ECO:0000313" key="3">
    <source>
        <dbReference type="Proteomes" id="UP000694382"/>
    </source>
</evidence>
<feature type="region of interest" description="Disordered" evidence="1">
    <location>
        <begin position="443"/>
        <end position="523"/>
    </location>
</feature>
<dbReference type="Ensembl" id="ENSCPVT00000024676.1">
    <property type="protein sequence ID" value="ENSCPVP00000025050.1"/>
    <property type="gene ID" value="ENSCPVG00000017980.1"/>
</dbReference>
<feature type="compositionally biased region" description="Pro residues" evidence="1">
    <location>
        <begin position="503"/>
        <end position="515"/>
    </location>
</feature>
<dbReference type="PANTHER" id="PTHR13223">
    <property type="entry name" value="ACIDIC FIBROBLAST GROWTH FACTOR INTRACELLULAR BINDING PROTEIN"/>
    <property type="match status" value="1"/>
</dbReference>
<evidence type="ECO:0000313" key="2">
    <source>
        <dbReference type="Ensembl" id="ENSCPVP00000025050.1"/>
    </source>
</evidence>
<gene>
    <name evidence="2" type="primary">FIBP</name>
</gene>
<reference evidence="2" key="2">
    <citation type="submission" date="2025-09" db="UniProtKB">
        <authorList>
            <consortium name="Ensembl"/>
        </authorList>
    </citation>
    <scope>IDENTIFICATION</scope>
</reference>
<dbReference type="GO" id="GO:0017134">
    <property type="term" value="F:fibroblast growth factor binding"/>
    <property type="evidence" value="ECO:0007669"/>
    <property type="project" value="TreeGrafter"/>
</dbReference>
<organism evidence="2 3">
    <name type="scientific">Geospiza parvula</name>
    <name type="common">Small tree-finch</name>
    <name type="synonym">Camarhynchus parvulus</name>
    <dbReference type="NCBI Taxonomy" id="87175"/>
    <lineage>
        <taxon>Eukaryota</taxon>
        <taxon>Metazoa</taxon>
        <taxon>Chordata</taxon>
        <taxon>Craniata</taxon>
        <taxon>Vertebrata</taxon>
        <taxon>Euteleostomi</taxon>
        <taxon>Archelosauria</taxon>
        <taxon>Archosauria</taxon>
        <taxon>Dinosauria</taxon>
        <taxon>Saurischia</taxon>
        <taxon>Theropoda</taxon>
        <taxon>Coelurosauria</taxon>
        <taxon>Aves</taxon>
        <taxon>Neognathae</taxon>
        <taxon>Neoaves</taxon>
        <taxon>Telluraves</taxon>
        <taxon>Australaves</taxon>
        <taxon>Passeriformes</taxon>
        <taxon>Thraupidae</taxon>
        <taxon>Camarhynchus</taxon>
    </lineage>
</organism>
<sequence length="578" mass="61971">MSSDLDVFVGNTTLIDEEVYRLWLDGHSVAEAVARRLRGGVLEREGTSVAVLQSDTRDHYRTFQMLERLLHAPPRLLQQLLFQIPPERQALLVQRYYAFDEALARELLGKKLSKGTKKELDEFDNFKRVFKAVEELRGPLAENIQQLFLLPPALARDYAAIVFFANSRFETGKRRLQFLSFGDFAACAQSMMAHWSQGALAPEAAEPDGDLPKSFLQDLKELKVLVSDKDLLDQHKRWHRGRDGDTLGTPWDGDRDTPRMGTGLGGGTGTPRDGDGDNPAMGVPVLGVPGGGVLVPGGPWGRILALGGSLGGPGFGGSPAPPPTSPSPSLVCAALRGKISVYNELEANFKVNPPKNGVSSLGGGVPKIPGGCLEGEGLPQNPGNPQIPVHVCGRRLGGGEFWGSPTPPRAPGFGVPDPRAPPRVWGSLTPPCPRVWGSPTPPPCPPGLGVPDPPCPPGAVSGSGERGREADPRPRRAGFLRGPGGEGEGHPKIGTPNSAPRTPSGPPWSGTPPNPGGFLGSPQVIEPCRSDKWSPGDLRLFLTHYTAAPRNLPGFRHQALWERYMAAISACLLRMYHE</sequence>
<protein>
    <submittedName>
        <fullName evidence="2">FGF1 intracellular binding protein</fullName>
    </submittedName>
</protein>
<dbReference type="GO" id="GO:0070527">
    <property type="term" value="P:platelet aggregation"/>
    <property type="evidence" value="ECO:0007669"/>
    <property type="project" value="TreeGrafter"/>
</dbReference>
<feature type="compositionally biased region" description="Basic and acidic residues" evidence="1">
    <location>
        <begin position="465"/>
        <end position="474"/>
    </location>
</feature>
<dbReference type="PANTHER" id="PTHR13223:SF2">
    <property type="entry name" value="ACIDIC FIBROBLAST GROWTH FACTOR INTRACELLULAR-BINDING PROTEIN"/>
    <property type="match status" value="1"/>
</dbReference>
<keyword evidence="3" id="KW-1185">Reference proteome</keyword>